<dbReference type="EMBL" id="AP023420">
    <property type="protein sequence ID" value="BCK84955.1"/>
    <property type="molecule type" value="Genomic_DNA"/>
</dbReference>
<keyword evidence="2" id="KW-1185">Reference proteome</keyword>
<organism evidence="1 2">
    <name type="scientific">Pusillibacter faecalis</name>
    <dbReference type="NCBI Taxonomy" id="2714358"/>
    <lineage>
        <taxon>Bacteria</taxon>
        <taxon>Bacillati</taxon>
        <taxon>Bacillota</taxon>
        <taxon>Clostridia</taxon>
        <taxon>Eubacteriales</taxon>
        <taxon>Oscillospiraceae</taxon>
        <taxon>Pusillibacter</taxon>
    </lineage>
</organism>
<sequence length="133" mass="15715">MKQFDLFECQKELDIQAKREQMFQKWRLLPPERLILAGTPDRRRLGEELADGYCMVWEQALHRCQGLPPNQEIWLNHIEKPEYWVMNWNDDPCGEHIEICPFCHANLACGEGDAVLIKADDGWWRILGFMEAE</sequence>
<dbReference type="Proteomes" id="UP000679848">
    <property type="component" value="Chromosome"/>
</dbReference>
<dbReference type="AlphaFoldDB" id="A0A810QED0"/>
<gene>
    <name evidence="1" type="ORF">MM59RIKEN_22740</name>
</gene>
<name>A0A810QED0_9FIRM</name>
<evidence type="ECO:0000313" key="1">
    <source>
        <dbReference type="EMBL" id="BCK84955.1"/>
    </source>
</evidence>
<accession>A0A810QED0</accession>
<reference evidence="1" key="1">
    <citation type="submission" date="2020-09" db="EMBL/GenBank/DDBJ databases">
        <title>New species isolated from human feces.</title>
        <authorList>
            <person name="Kitahara M."/>
            <person name="Shigeno Y."/>
            <person name="Shime M."/>
            <person name="Matsumoto Y."/>
            <person name="Nakamura S."/>
            <person name="Motooka D."/>
            <person name="Fukuoka S."/>
            <person name="Nishikawa H."/>
            <person name="Benno Y."/>
        </authorList>
    </citation>
    <scope>NUCLEOTIDE SEQUENCE</scope>
    <source>
        <strain evidence="1">MM59</strain>
    </source>
</reference>
<dbReference type="KEGG" id="pfaa:MM59RIKEN_22740"/>
<dbReference type="RefSeq" id="WP_055179952.1">
    <property type="nucleotide sequence ID" value="NZ_AP023420.1"/>
</dbReference>
<protein>
    <submittedName>
        <fullName evidence="1">Uncharacterized protein</fullName>
    </submittedName>
</protein>
<proteinExistence type="predicted"/>
<evidence type="ECO:0000313" key="2">
    <source>
        <dbReference type="Proteomes" id="UP000679848"/>
    </source>
</evidence>